<evidence type="ECO:0000256" key="1">
    <source>
        <dbReference type="ARBA" id="ARBA00004651"/>
    </source>
</evidence>
<dbReference type="InterPro" id="IPR003439">
    <property type="entry name" value="ABC_transporter-like_ATP-bd"/>
</dbReference>
<dbReference type="SUPFAM" id="SSF90123">
    <property type="entry name" value="ABC transporter transmembrane region"/>
    <property type="match status" value="1"/>
</dbReference>
<dbReference type="AlphaFoldDB" id="A0A4T2BNE8"/>
<dbReference type="Gene3D" id="3.40.50.300">
    <property type="entry name" value="P-loop containing nucleotide triphosphate hydrolases"/>
    <property type="match status" value="1"/>
</dbReference>
<dbReference type="SUPFAM" id="SSF52540">
    <property type="entry name" value="P-loop containing nucleoside triphosphate hydrolases"/>
    <property type="match status" value="1"/>
</dbReference>
<dbReference type="SMART" id="SM00382">
    <property type="entry name" value="AAA"/>
    <property type="match status" value="1"/>
</dbReference>
<evidence type="ECO:0000259" key="9">
    <source>
        <dbReference type="PROSITE" id="PS50929"/>
    </source>
</evidence>
<dbReference type="CDD" id="cd03228">
    <property type="entry name" value="ABCC_MRP_Like"/>
    <property type="match status" value="1"/>
</dbReference>
<dbReference type="PROSITE" id="PS50929">
    <property type="entry name" value="ABC_TM1F"/>
    <property type="match status" value="1"/>
</dbReference>
<name>A0A4T2BNE8_9MICO</name>
<feature type="domain" description="ABC transporter" evidence="8">
    <location>
        <begin position="461"/>
        <end position="679"/>
    </location>
</feature>
<dbReference type="InterPro" id="IPR003593">
    <property type="entry name" value="AAA+_ATPase"/>
</dbReference>
<dbReference type="GO" id="GO:0140359">
    <property type="term" value="F:ABC-type transporter activity"/>
    <property type="evidence" value="ECO:0007669"/>
    <property type="project" value="InterPro"/>
</dbReference>
<dbReference type="Gene3D" id="1.20.1560.10">
    <property type="entry name" value="ABC transporter type 1, transmembrane domain"/>
    <property type="match status" value="1"/>
</dbReference>
<comment type="subcellular location">
    <subcellularLocation>
        <location evidence="1">Cell membrane</location>
        <topology evidence="1">Multi-pass membrane protein</topology>
    </subcellularLocation>
</comment>
<feature type="transmembrane region" description="Helical" evidence="7">
    <location>
        <begin position="258"/>
        <end position="277"/>
    </location>
</feature>
<dbReference type="OrthoDB" id="3237158at2"/>
<keyword evidence="3" id="KW-0547">Nucleotide-binding</keyword>
<evidence type="ECO:0000256" key="5">
    <source>
        <dbReference type="ARBA" id="ARBA00022989"/>
    </source>
</evidence>
<feature type="transmembrane region" description="Helical" evidence="7">
    <location>
        <begin position="21"/>
        <end position="45"/>
    </location>
</feature>
<dbReference type="InterPro" id="IPR039421">
    <property type="entry name" value="Type_1_exporter"/>
</dbReference>
<protein>
    <submittedName>
        <fullName evidence="10">ATP-binding cassette domain-containing protein</fullName>
    </submittedName>
</protein>
<feature type="transmembrane region" description="Helical" evidence="7">
    <location>
        <begin position="136"/>
        <end position="153"/>
    </location>
</feature>
<dbReference type="GO" id="GO:0005524">
    <property type="term" value="F:ATP binding"/>
    <property type="evidence" value="ECO:0007669"/>
    <property type="project" value="UniProtKB-KW"/>
</dbReference>
<dbReference type="Pfam" id="PF00664">
    <property type="entry name" value="ABC_membrane"/>
    <property type="match status" value="1"/>
</dbReference>
<gene>
    <name evidence="10" type="ORF">D4765_17070</name>
</gene>
<dbReference type="InterPro" id="IPR036640">
    <property type="entry name" value="ABC1_TM_sf"/>
</dbReference>
<dbReference type="InterPro" id="IPR017871">
    <property type="entry name" value="ABC_transporter-like_CS"/>
</dbReference>
<evidence type="ECO:0000256" key="4">
    <source>
        <dbReference type="ARBA" id="ARBA00022840"/>
    </source>
</evidence>
<dbReference type="RefSeq" id="WP_136643514.1">
    <property type="nucleotide sequence ID" value="NZ_QYRT01000050.1"/>
</dbReference>
<evidence type="ECO:0000256" key="6">
    <source>
        <dbReference type="ARBA" id="ARBA00023136"/>
    </source>
</evidence>
<evidence type="ECO:0000259" key="8">
    <source>
        <dbReference type="PROSITE" id="PS50893"/>
    </source>
</evidence>
<feature type="transmembrane region" description="Helical" evidence="7">
    <location>
        <begin position="51"/>
        <end position="71"/>
    </location>
</feature>
<feature type="transmembrane region" description="Helical" evidence="7">
    <location>
        <begin position="284"/>
        <end position="306"/>
    </location>
</feature>
<evidence type="ECO:0000256" key="7">
    <source>
        <dbReference type="SAM" id="Phobius"/>
    </source>
</evidence>
<keyword evidence="5 7" id="KW-1133">Transmembrane helix</keyword>
<dbReference type="InterPro" id="IPR027417">
    <property type="entry name" value="P-loop_NTPase"/>
</dbReference>
<dbReference type="PANTHER" id="PTHR24221:SF590">
    <property type="entry name" value="COMPONENT LINKED WITH THE ASSEMBLY OF CYTOCHROME' TRANSPORT TRANSMEMBRANE ATP-BINDING PROTEIN ABC TRANSPORTER CYDD-RELATED"/>
    <property type="match status" value="1"/>
</dbReference>
<evidence type="ECO:0000256" key="2">
    <source>
        <dbReference type="ARBA" id="ARBA00022692"/>
    </source>
</evidence>
<organism evidence="10 11">
    <name type="scientific">Subtercola vilae</name>
    <dbReference type="NCBI Taxonomy" id="2056433"/>
    <lineage>
        <taxon>Bacteria</taxon>
        <taxon>Bacillati</taxon>
        <taxon>Actinomycetota</taxon>
        <taxon>Actinomycetes</taxon>
        <taxon>Micrococcales</taxon>
        <taxon>Microbacteriaceae</taxon>
        <taxon>Subtercola</taxon>
    </lineage>
</organism>
<accession>A0A4T2BNE8</accession>
<dbReference type="GO" id="GO:0016887">
    <property type="term" value="F:ATP hydrolysis activity"/>
    <property type="evidence" value="ECO:0007669"/>
    <property type="project" value="InterPro"/>
</dbReference>
<evidence type="ECO:0000313" key="11">
    <source>
        <dbReference type="Proteomes" id="UP000306192"/>
    </source>
</evidence>
<feature type="transmembrane region" description="Helical" evidence="7">
    <location>
        <begin position="233"/>
        <end position="252"/>
    </location>
</feature>
<keyword evidence="4 10" id="KW-0067">ATP-binding</keyword>
<dbReference type="PROSITE" id="PS50893">
    <property type="entry name" value="ABC_TRANSPORTER_2"/>
    <property type="match status" value="1"/>
</dbReference>
<dbReference type="InterPro" id="IPR011527">
    <property type="entry name" value="ABC1_TM_dom"/>
</dbReference>
<reference evidence="10 11" key="1">
    <citation type="journal article" date="2019" name="Microorganisms">
        <title>Systematic Affiliation and Genome Analysis of Subtercola vilae DB165(T) with Particular Emphasis on Cold Adaptation of an Isolate from a High-Altitude Cold Volcano Lake.</title>
        <authorList>
            <person name="Villalobos A.S."/>
            <person name="Wiese J."/>
            <person name="Imhoff J.F."/>
            <person name="Dorador C."/>
            <person name="Keller A."/>
            <person name="Hentschel U."/>
        </authorList>
    </citation>
    <scope>NUCLEOTIDE SEQUENCE [LARGE SCALE GENOMIC DNA]</scope>
    <source>
        <strain evidence="10 11">DB165</strain>
    </source>
</reference>
<dbReference type="Proteomes" id="UP000306192">
    <property type="component" value="Unassembled WGS sequence"/>
</dbReference>
<keyword evidence="6 7" id="KW-0472">Membrane</keyword>
<dbReference type="PROSITE" id="PS00211">
    <property type="entry name" value="ABC_TRANSPORTER_1"/>
    <property type="match status" value="1"/>
</dbReference>
<evidence type="ECO:0000256" key="3">
    <source>
        <dbReference type="ARBA" id="ARBA00022741"/>
    </source>
</evidence>
<sequence length="680" mass="70593">MRTADVLRLAQPRWRLFAPGLIVGVLGTVSAVALLATSAYLITRAADQPPILYLSIAIVGVRAFALGRATFRYLDRLLSHSAAFRGLAELRVGIFRRLIPLAPDGLAQTRRGDLLSRLVGDVDELQNLPLRVVQPLVTAVVVAVASVIVVWIILPSAGIALAVALALAMLLGTLVNLRLSARADRDLAPQRADFADQTLDFVVGLDVLTAFDALDARLADLARTESRLTRSTLARAAGAGATAAAVSLLSGLATAAALWFGIPAFAAGVAAASAAGARATAGTGVLSIGISGPALAVIVLVPMAVFEIFGAVPLAAGAWRQVRASATRVASAVPDTLPPEIPAEPRVDTLIASVPASIHVPVPIPAPIPVPVPIPDPVPASAAAPTSAARHHEIGSAKFVGTAGPHPQTSPSGIDVGLGGVGVGVGRGGAAEFAEAEARTGARARDEPLLQRVEARRAPAIELRGLGASWPARATGQLRPGQPALRGLELSIPSGARLLVEGPSGSGKTTLAHVLVRFLEYSGSFTIGGVEARTLAPAQVRSMIGLCEQNPYIFDANLRQNLLFARETASDDDLLAVLDRVALLDWALERGGLDARLGERGSLVSGGQAQRIALARMLLADFPVVIFDEPTANVDPDRVERLLVDLLEAAGPERTVILISHTDVPAALVTQRLRLGTVGW</sequence>
<keyword evidence="11" id="KW-1185">Reference proteome</keyword>
<keyword evidence="2 7" id="KW-0812">Transmembrane</keyword>
<dbReference type="PANTHER" id="PTHR24221">
    <property type="entry name" value="ATP-BINDING CASSETTE SUB-FAMILY B"/>
    <property type="match status" value="1"/>
</dbReference>
<feature type="transmembrane region" description="Helical" evidence="7">
    <location>
        <begin position="159"/>
        <end position="177"/>
    </location>
</feature>
<dbReference type="EMBL" id="QYRT01000050">
    <property type="protein sequence ID" value="TIH30588.1"/>
    <property type="molecule type" value="Genomic_DNA"/>
</dbReference>
<feature type="domain" description="ABC transmembrane type-1" evidence="9">
    <location>
        <begin position="20"/>
        <end position="317"/>
    </location>
</feature>
<comment type="caution">
    <text evidence="10">The sequence shown here is derived from an EMBL/GenBank/DDBJ whole genome shotgun (WGS) entry which is preliminary data.</text>
</comment>
<dbReference type="Pfam" id="PF00005">
    <property type="entry name" value="ABC_tran"/>
    <property type="match status" value="1"/>
</dbReference>
<dbReference type="GO" id="GO:0005886">
    <property type="term" value="C:plasma membrane"/>
    <property type="evidence" value="ECO:0007669"/>
    <property type="project" value="UniProtKB-SubCell"/>
</dbReference>
<evidence type="ECO:0000313" key="10">
    <source>
        <dbReference type="EMBL" id="TIH30588.1"/>
    </source>
</evidence>
<proteinExistence type="predicted"/>